<dbReference type="InterPro" id="IPR000713">
    <property type="entry name" value="Mur_ligase_N"/>
</dbReference>
<comment type="pathway">
    <text evidence="2 14">Cell wall biogenesis; peptidoglycan biosynthesis.</text>
</comment>
<dbReference type="InterPro" id="IPR004101">
    <property type="entry name" value="Mur_ligase_C"/>
</dbReference>
<evidence type="ECO:0000256" key="7">
    <source>
        <dbReference type="ARBA" id="ARBA00022741"/>
    </source>
</evidence>
<evidence type="ECO:0000256" key="11">
    <source>
        <dbReference type="ARBA" id="ARBA00023306"/>
    </source>
</evidence>
<evidence type="ECO:0000256" key="9">
    <source>
        <dbReference type="ARBA" id="ARBA00022960"/>
    </source>
</evidence>
<keyword evidence="10 14" id="KW-0573">Peptidoglycan synthesis</keyword>
<evidence type="ECO:0000259" key="16">
    <source>
        <dbReference type="Pfam" id="PF02875"/>
    </source>
</evidence>
<reference evidence="18 19" key="1">
    <citation type="submission" date="2017-06" db="EMBL/GenBank/DDBJ databases">
        <title>Draft Genome Sequence of Natranaerobius trueperi halophilic, alkalithermophilic bacteria from soda lakes.</title>
        <authorList>
            <person name="Zhao B."/>
        </authorList>
    </citation>
    <scope>NUCLEOTIDE SEQUENCE [LARGE SCALE GENOMIC DNA]</scope>
    <source>
        <strain evidence="18 19">DSM 18760</strain>
    </source>
</reference>
<comment type="subcellular location">
    <subcellularLocation>
        <location evidence="1 14">Cytoplasm</location>
    </subcellularLocation>
</comment>
<gene>
    <name evidence="14" type="primary">murC</name>
    <name evidence="18" type="ORF">CDO51_01915</name>
</gene>
<comment type="similarity">
    <text evidence="14">Belongs to the MurCDEF family.</text>
</comment>
<dbReference type="InterPro" id="IPR050061">
    <property type="entry name" value="MurCDEF_pg_biosynth"/>
</dbReference>
<evidence type="ECO:0000256" key="8">
    <source>
        <dbReference type="ARBA" id="ARBA00022840"/>
    </source>
</evidence>
<dbReference type="PANTHER" id="PTHR43445">
    <property type="entry name" value="UDP-N-ACETYLMURAMATE--L-ALANINE LIGASE-RELATED"/>
    <property type="match status" value="1"/>
</dbReference>
<keyword evidence="11 14" id="KW-0131">Cell cycle</keyword>
<dbReference type="GO" id="GO:0008763">
    <property type="term" value="F:UDP-N-acetylmuramate-L-alanine ligase activity"/>
    <property type="evidence" value="ECO:0007669"/>
    <property type="project" value="UniProtKB-UniRule"/>
</dbReference>
<evidence type="ECO:0000256" key="13">
    <source>
        <dbReference type="ARBA" id="ARBA00047833"/>
    </source>
</evidence>
<dbReference type="GO" id="GO:0005524">
    <property type="term" value="F:ATP binding"/>
    <property type="evidence" value="ECO:0007669"/>
    <property type="project" value="UniProtKB-UniRule"/>
</dbReference>
<evidence type="ECO:0000256" key="3">
    <source>
        <dbReference type="ARBA" id="ARBA00012211"/>
    </source>
</evidence>
<dbReference type="PANTHER" id="PTHR43445:SF3">
    <property type="entry name" value="UDP-N-ACETYLMURAMATE--L-ALANINE LIGASE"/>
    <property type="match status" value="1"/>
</dbReference>
<sequence>MLKGFQKIHFIGVGGYGMSALARILLAKGFYISGSDLTPSNRTEALEDFGAEIYYSHEKNNILDKDLVIYSTAIPNNNPELEEAINQGTPRWHRSELLAEILNSKFGIAIAGAHGKTTTTSMLSVILEDASLDPTCIIGGEVSELNGNARAGKGEYVVAEACESDNSFLRYHPNISVITNIEADHLEHYDGSFEKLLDSYRQFIDNLEKDGCLMISCDCQYYDYLLKDIPQKHLTFGLSDKADIQGLNVTLEKGYTAFSVFEKLDGNQFDIELSVPGEHNILNALAAISVALELNIEPSVIQKALKRFTGAKRRFTHIGSYKDAVVVDDYAHHPTEIEATLKTAKEQTDNRVIAIFQPHRYSRTQFLLEDFSRSFDNADIVILNKVFAAGEEPISGVNTTTLKEKILTNSSVQKVLEIDNMDEIVDYVYKNVEKGDYVLTMGAGDIWKVAKNIVENN</sequence>
<dbReference type="Gene3D" id="3.40.1190.10">
    <property type="entry name" value="Mur-like, catalytic domain"/>
    <property type="match status" value="1"/>
</dbReference>
<feature type="domain" description="Mur ligase C-terminal" evidence="16">
    <location>
        <begin position="313"/>
        <end position="444"/>
    </location>
</feature>
<evidence type="ECO:0000256" key="2">
    <source>
        <dbReference type="ARBA" id="ARBA00004752"/>
    </source>
</evidence>
<dbReference type="SUPFAM" id="SSF53623">
    <property type="entry name" value="MurD-like peptide ligases, catalytic domain"/>
    <property type="match status" value="1"/>
</dbReference>
<dbReference type="Gene3D" id="3.40.50.720">
    <property type="entry name" value="NAD(P)-binding Rossmann-like Domain"/>
    <property type="match status" value="1"/>
</dbReference>
<evidence type="ECO:0000256" key="14">
    <source>
        <dbReference type="HAMAP-Rule" id="MF_00046"/>
    </source>
</evidence>
<dbReference type="InterPro" id="IPR013221">
    <property type="entry name" value="Mur_ligase_cen"/>
</dbReference>
<dbReference type="HAMAP" id="MF_00046">
    <property type="entry name" value="MurC"/>
    <property type="match status" value="1"/>
</dbReference>
<dbReference type="Pfam" id="PF01225">
    <property type="entry name" value="Mur_ligase"/>
    <property type="match status" value="1"/>
</dbReference>
<keyword evidence="7 14" id="KW-0547">Nucleotide-binding</keyword>
<comment type="function">
    <text evidence="14">Cell wall formation.</text>
</comment>
<dbReference type="UniPathway" id="UPA00219"/>
<dbReference type="AlphaFoldDB" id="A0A226C312"/>
<evidence type="ECO:0000256" key="6">
    <source>
        <dbReference type="ARBA" id="ARBA00022618"/>
    </source>
</evidence>
<dbReference type="SUPFAM" id="SSF53244">
    <property type="entry name" value="MurD-like peptide ligases, peptide-binding domain"/>
    <property type="match status" value="1"/>
</dbReference>
<accession>A0A226C312</accession>
<dbReference type="NCBIfam" id="TIGR01082">
    <property type="entry name" value="murC"/>
    <property type="match status" value="1"/>
</dbReference>
<dbReference type="Gene3D" id="3.90.190.20">
    <property type="entry name" value="Mur ligase, C-terminal domain"/>
    <property type="match status" value="1"/>
</dbReference>
<proteinExistence type="inferred from homology"/>
<dbReference type="GO" id="GO:0008360">
    <property type="term" value="P:regulation of cell shape"/>
    <property type="evidence" value="ECO:0007669"/>
    <property type="project" value="UniProtKB-KW"/>
</dbReference>
<keyword evidence="4 14" id="KW-0963">Cytoplasm</keyword>
<keyword evidence="8 14" id="KW-0067">ATP-binding</keyword>
<keyword evidence="19" id="KW-1185">Reference proteome</keyword>
<name>A0A226C312_9FIRM</name>
<feature type="binding site" evidence="14">
    <location>
        <begin position="112"/>
        <end position="118"/>
    </location>
    <ligand>
        <name>ATP</name>
        <dbReference type="ChEBI" id="CHEBI:30616"/>
    </ligand>
</feature>
<feature type="domain" description="Mur ligase N-terminal catalytic" evidence="15">
    <location>
        <begin position="7"/>
        <end position="104"/>
    </location>
</feature>
<dbReference type="Pfam" id="PF08245">
    <property type="entry name" value="Mur_ligase_M"/>
    <property type="match status" value="1"/>
</dbReference>
<dbReference type="EMBL" id="NIQC01000002">
    <property type="protein sequence ID" value="OWZ84797.1"/>
    <property type="molecule type" value="Genomic_DNA"/>
</dbReference>
<dbReference type="GO" id="GO:0005737">
    <property type="term" value="C:cytoplasm"/>
    <property type="evidence" value="ECO:0007669"/>
    <property type="project" value="UniProtKB-SubCell"/>
</dbReference>
<protein>
    <recommendedName>
        <fullName evidence="3 14">UDP-N-acetylmuramate--L-alanine ligase</fullName>
        <ecNumber evidence="3 14">6.3.2.8</ecNumber>
    </recommendedName>
    <alternativeName>
        <fullName evidence="14">UDP-N-acetylmuramoyl-L-alanine synthetase</fullName>
    </alternativeName>
</protein>
<keyword evidence="6 14" id="KW-0132">Cell division</keyword>
<evidence type="ECO:0000256" key="5">
    <source>
        <dbReference type="ARBA" id="ARBA00022598"/>
    </source>
</evidence>
<feature type="domain" description="Mur ligase central" evidence="17">
    <location>
        <begin position="110"/>
        <end position="291"/>
    </location>
</feature>
<dbReference type="SUPFAM" id="SSF51984">
    <property type="entry name" value="MurCD N-terminal domain"/>
    <property type="match status" value="1"/>
</dbReference>
<dbReference type="EC" id="6.3.2.8" evidence="3 14"/>
<evidence type="ECO:0000259" key="17">
    <source>
        <dbReference type="Pfam" id="PF08245"/>
    </source>
</evidence>
<dbReference type="InterPro" id="IPR005758">
    <property type="entry name" value="UDP-N-AcMur_Ala_ligase_MurC"/>
</dbReference>
<evidence type="ECO:0000256" key="1">
    <source>
        <dbReference type="ARBA" id="ARBA00004496"/>
    </source>
</evidence>
<dbReference type="RefSeq" id="WP_089022602.1">
    <property type="nucleotide sequence ID" value="NZ_NIQC01000002.1"/>
</dbReference>
<evidence type="ECO:0000256" key="4">
    <source>
        <dbReference type="ARBA" id="ARBA00022490"/>
    </source>
</evidence>
<evidence type="ECO:0000313" key="19">
    <source>
        <dbReference type="Proteomes" id="UP000214588"/>
    </source>
</evidence>
<dbReference type="Pfam" id="PF02875">
    <property type="entry name" value="Mur_ligase_C"/>
    <property type="match status" value="1"/>
</dbReference>
<keyword evidence="5 14" id="KW-0436">Ligase</keyword>
<dbReference type="GO" id="GO:0009252">
    <property type="term" value="P:peptidoglycan biosynthetic process"/>
    <property type="evidence" value="ECO:0007669"/>
    <property type="project" value="UniProtKB-UniRule"/>
</dbReference>
<dbReference type="InterPro" id="IPR036565">
    <property type="entry name" value="Mur-like_cat_sf"/>
</dbReference>
<comment type="caution">
    <text evidence="18">The sequence shown here is derived from an EMBL/GenBank/DDBJ whole genome shotgun (WGS) entry which is preliminary data.</text>
</comment>
<dbReference type="OrthoDB" id="9804126at2"/>
<dbReference type="GO" id="GO:0071555">
    <property type="term" value="P:cell wall organization"/>
    <property type="evidence" value="ECO:0007669"/>
    <property type="project" value="UniProtKB-KW"/>
</dbReference>
<evidence type="ECO:0000313" key="18">
    <source>
        <dbReference type="EMBL" id="OWZ84797.1"/>
    </source>
</evidence>
<dbReference type="InterPro" id="IPR036615">
    <property type="entry name" value="Mur_ligase_C_dom_sf"/>
</dbReference>
<comment type="catalytic activity">
    <reaction evidence="13 14">
        <text>UDP-N-acetyl-alpha-D-muramate + L-alanine + ATP = UDP-N-acetyl-alpha-D-muramoyl-L-alanine + ADP + phosphate + H(+)</text>
        <dbReference type="Rhea" id="RHEA:23372"/>
        <dbReference type="ChEBI" id="CHEBI:15378"/>
        <dbReference type="ChEBI" id="CHEBI:30616"/>
        <dbReference type="ChEBI" id="CHEBI:43474"/>
        <dbReference type="ChEBI" id="CHEBI:57972"/>
        <dbReference type="ChEBI" id="CHEBI:70757"/>
        <dbReference type="ChEBI" id="CHEBI:83898"/>
        <dbReference type="ChEBI" id="CHEBI:456216"/>
        <dbReference type="EC" id="6.3.2.8"/>
    </reaction>
</comment>
<evidence type="ECO:0000256" key="12">
    <source>
        <dbReference type="ARBA" id="ARBA00023316"/>
    </source>
</evidence>
<dbReference type="Proteomes" id="UP000214588">
    <property type="component" value="Unassembled WGS sequence"/>
</dbReference>
<dbReference type="GO" id="GO:0051301">
    <property type="term" value="P:cell division"/>
    <property type="evidence" value="ECO:0007669"/>
    <property type="project" value="UniProtKB-KW"/>
</dbReference>
<evidence type="ECO:0000259" key="15">
    <source>
        <dbReference type="Pfam" id="PF01225"/>
    </source>
</evidence>
<keyword evidence="12 14" id="KW-0961">Cell wall biogenesis/degradation</keyword>
<keyword evidence="9 14" id="KW-0133">Cell shape</keyword>
<organism evidence="18 19">
    <name type="scientific">Natranaerobius trueperi</name>
    <dbReference type="NCBI Taxonomy" id="759412"/>
    <lineage>
        <taxon>Bacteria</taxon>
        <taxon>Bacillati</taxon>
        <taxon>Bacillota</taxon>
        <taxon>Clostridia</taxon>
        <taxon>Natranaerobiales</taxon>
        <taxon>Natranaerobiaceae</taxon>
        <taxon>Natranaerobius</taxon>
    </lineage>
</organism>
<evidence type="ECO:0000256" key="10">
    <source>
        <dbReference type="ARBA" id="ARBA00022984"/>
    </source>
</evidence>